<evidence type="ECO:0000256" key="1">
    <source>
        <dbReference type="SAM" id="Phobius"/>
    </source>
</evidence>
<keyword evidence="1" id="KW-0472">Membrane</keyword>
<dbReference type="AlphaFoldDB" id="A0A259TVD7"/>
<dbReference type="Proteomes" id="UP000216446">
    <property type="component" value="Unassembled WGS sequence"/>
</dbReference>
<dbReference type="OrthoDB" id="1525271at2"/>
<accession>A0A259TVD7</accession>
<evidence type="ECO:0000313" key="2">
    <source>
        <dbReference type="EMBL" id="OZC01729.1"/>
    </source>
</evidence>
<proteinExistence type="predicted"/>
<keyword evidence="1" id="KW-0812">Transmembrane</keyword>
<name>A0A259TVD7_9BACT</name>
<feature type="transmembrane region" description="Helical" evidence="1">
    <location>
        <begin position="68"/>
        <end position="88"/>
    </location>
</feature>
<feature type="transmembrane region" description="Helical" evidence="1">
    <location>
        <begin position="7"/>
        <end position="30"/>
    </location>
</feature>
<evidence type="ECO:0000313" key="3">
    <source>
        <dbReference type="Proteomes" id="UP000216446"/>
    </source>
</evidence>
<dbReference type="InParanoid" id="A0A259TVD7"/>
<keyword evidence="3" id="KW-1185">Reference proteome</keyword>
<protein>
    <submittedName>
        <fullName evidence="2">Uncharacterized protein</fullName>
    </submittedName>
</protein>
<gene>
    <name evidence="2" type="ORF">BSZ36_01250</name>
</gene>
<comment type="caution">
    <text evidence="2">The sequence shown here is derived from an EMBL/GenBank/DDBJ whole genome shotgun (WGS) entry which is preliminary data.</text>
</comment>
<keyword evidence="1" id="KW-1133">Transmembrane helix</keyword>
<dbReference type="EMBL" id="MQWB01000001">
    <property type="protein sequence ID" value="OZC01729.1"/>
    <property type="molecule type" value="Genomic_DNA"/>
</dbReference>
<organism evidence="2 3">
    <name type="scientific">Rubricoccus marinus</name>
    <dbReference type="NCBI Taxonomy" id="716817"/>
    <lineage>
        <taxon>Bacteria</taxon>
        <taxon>Pseudomonadati</taxon>
        <taxon>Rhodothermota</taxon>
        <taxon>Rhodothermia</taxon>
        <taxon>Rhodothermales</taxon>
        <taxon>Rubricoccaceae</taxon>
        <taxon>Rubricoccus</taxon>
    </lineage>
</organism>
<feature type="transmembrane region" description="Helical" evidence="1">
    <location>
        <begin position="42"/>
        <end position="61"/>
    </location>
</feature>
<reference evidence="2 3" key="1">
    <citation type="submission" date="2016-11" db="EMBL/GenBank/DDBJ databases">
        <title>Study of marine rhodopsin-containing bacteria.</title>
        <authorList>
            <person name="Yoshizawa S."/>
            <person name="Kumagai Y."/>
            <person name="Kogure K."/>
        </authorList>
    </citation>
    <scope>NUCLEOTIDE SEQUENCE [LARGE SCALE GENOMIC DNA]</scope>
    <source>
        <strain evidence="2 3">SG-29</strain>
    </source>
</reference>
<dbReference type="RefSeq" id="WP_094545347.1">
    <property type="nucleotide sequence ID" value="NZ_MQWB01000001.1"/>
</dbReference>
<feature type="transmembrane region" description="Helical" evidence="1">
    <location>
        <begin position="108"/>
        <end position="127"/>
    </location>
</feature>
<sequence length="142" mass="14522">MRDLTSAPRWIGVICLGVGLFILGIAFGVVPTDPETVHVPPWVLAACGLVFALCGVAVMTPEHSPIRAAAGATVVLAMGLVGAWVSLWGDAGGFSGGVPFLSPEANVVVARIVFGFGALTCFAIFAWGTSRLARGSGEQPEA</sequence>